<evidence type="ECO:0000256" key="1">
    <source>
        <dbReference type="SAM" id="Phobius"/>
    </source>
</evidence>
<accession>A0AAW1QDC1</accession>
<keyword evidence="1" id="KW-0812">Transmembrane</keyword>
<protein>
    <submittedName>
        <fullName evidence="2">Uncharacterized protein</fullName>
    </submittedName>
</protein>
<keyword evidence="1" id="KW-1133">Transmembrane helix</keyword>
<proteinExistence type="predicted"/>
<dbReference type="Proteomes" id="UP001445335">
    <property type="component" value="Unassembled WGS sequence"/>
</dbReference>
<feature type="transmembrane region" description="Helical" evidence="1">
    <location>
        <begin position="211"/>
        <end position="231"/>
    </location>
</feature>
<feature type="transmembrane region" description="Helical" evidence="1">
    <location>
        <begin position="180"/>
        <end position="199"/>
    </location>
</feature>
<feature type="transmembrane region" description="Helical" evidence="1">
    <location>
        <begin position="251"/>
        <end position="270"/>
    </location>
</feature>
<reference evidence="2 3" key="1">
    <citation type="journal article" date="2024" name="Nat. Commun.">
        <title>Phylogenomics reveals the evolutionary origins of lichenization in chlorophyte algae.</title>
        <authorList>
            <person name="Puginier C."/>
            <person name="Libourel C."/>
            <person name="Otte J."/>
            <person name="Skaloud P."/>
            <person name="Haon M."/>
            <person name="Grisel S."/>
            <person name="Petersen M."/>
            <person name="Berrin J.G."/>
            <person name="Delaux P.M."/>
            <person name="Dal Grande F."/>
            <person name="Keller J."/>
        </authorList>
    </citation>
    <scope>NUCLEOTIDE SEQUENCE [LARGE SCALE GENOMIC DNA]</scope>
    <source>
        <strain evidence="2 3">SAG 245.80</strain>
    </source>
</reference>
<keyword evidence="3" id="KW-1185">Reference proteome</keyword>
<evidence type="ECO:0000313" key="2">
    <source>
        <dbReference type="EMBL" id="KAK9819393.1"/>
    </source>
</evidence>
<name>A0AAW1QDC1_9CHLO</name>
<feature type="transmembrane region" description="Helical" evidence="1">
    <location>
        <begin position="89"/>
        <end position="111"/>
    </location>
</feature>
<dbReference type="EMBL" id="JALJOU010000120">
    <property type="protein sequence ID" value="KAK9819393.1"/>
    <property type="molecule type" value="Genomic_DNA"/>
</dbReference>
<dbReference type="AlphaFoldDB" id="A0AAW1QDC1"/>
<keyword evidence="1" id="KW-0472">Membrane</keyword>
<evidence type="ECO:0000313" key="3">
    <source>
        <dbReference type="Proteomes" id="UP001445335"/>
    </source>
</evidence>
<gene>
    <name evidence="2" type="ORF">WJX81_002255</name>
</gene>
<organism evidence="2 3">
    <name type="scientific">Elliptochloris bilobata</name>
    <dbReference type="NCBI Taxonomy" id="381761"/>
    <lineage>
        <taxon>Eukaryota</taxon>
        <taxon>Viridiplantae</taxon>
        <taxon>Chlorophyta</taxon>
        <taxon>core chlorophytes</taxon>
        <taxon>Trebouxiophyceae</taxon>
        <taxon>Trebouxiophyceae incertae sedis</taxon>
        <taxon>Elliptochloris clade</taxon>
        <taxon>Elliptochloris</taxon>
    </lineage>
</organism>
<comment type="caution">
    <text evidence="2">The sequence shown here is derived from an EMBL/GenBank/DDBJ whole genome shotgun (WGS) entry which is preliminary data.</text>
</comment>
<sequence>MAARFGVAPGELAAGERVALIGVVLQTWHALQQDANAREAAWQRERANELRAVSAAAAASAAATKARNAAAAAAEARLRRFRAALGDGLPFGVAVMLGAFAAGAMRLGLLAPLLRRCRPLATLGPLTPRRPWALLEAAGVAACWAGAAGDLAAAAMGLLAGGWLVARAGLLAGEPHSRPLVRIVLGLGCGAGAAGYCAVARVGGDARAWLAAWEAWLCLHVLAAWAAPAALGAAAPLDGKASCALGAAGMAAYHAVMALVLPAMVGVAPFRGRLSPLELLAHGLRCWLWA</sequence>
<feature type="transmembrane region" description="Helical" evidence="1">
    <location>
        <begin position="132"/>
        <end position="160"/>
    </location>
</feature>